<evidence type="ECO:0000313" key="4">
    <source>
        <dbReference type="Proteomes" id="UP000747542"/>
    </source>
</evidence>
<reference evidence="3" key="1">
    <citation type="journal article" date="2021" name="Sci. Adv.">
        <title>The American lobster genome reveals insights on longevity, neural, and immune adaptations.</title>
        <authorList>
            <person name="Polinski J.M."/>
            <person name="Zimin A.V."/>
            <person name="Clark K.F."/>
            <person name="Kohn A.B."/>
            <person name="Sadowski N."/>
            <person name="Timp W."/>
            <person name="Ptitsyn A."/>
            <person name="Khanna P."/>
            <person name="Romanova D.Y."/>
            <person name="Williams P."/>
            <person name="Greenwood S.J."/>
            <person name="Moroz L.L."/>
            <person name="Walt D.R."/>
            <person name="Bodnar A.G."/>
        </authorList>
    </citation>
    <scope>NUCLEOTIDE SEQUENCE</scope>
    <source>
        <strain evidence="3">GMGI-L3</strain>
    </source>
</reference>
<comment type="caution">
    <text evidence="3">The sequence shown here is derived from an EMBL/GenBank/DDBJ whole genome shotgun (WGS) entry which is preliminary data.</text>
</comment>
<accession>A0A8J5MQ06</accession>
<feature type="compositionally biased region" description="Basic residues" evidence="1">
    <location>
        <begin position="1"/>
        <end position="11"/>
    </location>
</feature>
<feature type="region of interest" description="Disordered" evidence="1">
    <location>
        <begin position="446"/>
        <end position="534"/>
    </location>
</feature>
<organism evidence="3 4">
    <name type="scientific">Homarus americanus</name>
    <name type="common">American lobster</name>
    <dbReference type="NCBI Taxonomy" id="6706"/>
    <lineage>
        <taxon>Eukaryota</taxon>
        <taxon>Metazoa</taxon>
        <taxon>Ecdysozoa</taxon>
        <taxon>Arthropoda</taxon>
        <taxon>Crustacea</taxon>
        <taxon>Multicrustacea</taxon>
        <taxon>Malacostraca</taxon>
        <taxon>Eumalacostraca</taxon>
        <taxon>Eucarida</taxon>
        <taxon>Decapoda</taxon>
        <taxon>Pleocyemata</taxon>
        <taxon>Astacidea</taxon>
        <taxon>Nephropoidea</taxon>
        <taxon>Nephropidae</taxon>
        <taxon>Homarus</taxon>
    </lineage>
</organism>
<dbReference type="Proteomes" id="UP000747542">
    <property type="component" value="Unassembled WGS sequence"/>
</dbReference>
<feature type="compositionally biased region" description="Polar residues" evidence="1">
    <location>
        <begin position="645"/>
        <end position="665"/>
    </location>
</feature>
<name>A0A8J5MQ06_HOMAM</name>
<sequence>MSHGAHNRPVRPGHMPTNGMGQGGAWVPGMNMPPLGFGVVPQQPGGIMMAPAQVGGQQVMPQGAHITNWHQQQFMAAKQMGISSAPVGVQPLSQQQHNQLQQQHFNSQQQYQHHLQQQQQHLQQQWVEVHKKAAVEQKKLYEQLIKQRQFDEQKMRLKAFSSSKKAGVSADSMIENILGTKETLRMRSPPQPKKVPTGEGVVNQGPSQIKQGTPVDWSKLNNMNTLFGVTQERGAIPPVAGLVGQTATQPLDDSSEITLPGVVMDPGAQMSLGKLDGCTGGPPVLPVGPPGSSARGIVGIGNNGSAVPLVESGGNMAVGKHRGEGKALPLPGWLSDKSCVPAVYQQAGSLVEGKDGWVDTSRAYMLLMKTGLPAPFLGVLWEMVNQTQPGQLLTQEFTALLALVALVQNGQAISNRDILSTVKEPILPIIDHPALLPLVQDYIQQRQQQQQQSENSQESGVAAMSSEGGHQPPSKSNDDDEFDDFVSGPNQGGTMNMFQSASVMSQQLPGATGQLPPPTILPPGPGGTSQLSQKPMIPSVDKIKRMNLPKVGFSPELSPSTSFDHTCDDEFDDFQSATATSGAASSTRMTHAVQPGFPLAHGSQHVAPVAAAEPSQAAPVLLQPEKSGGSGDKYAVFRELEAPSEGTSDPNFSQSQSHCSESTAEPSDESFGDFCSSEPVSLTNTLSSLPPMLPSVTSAGPGTNNNSPVSFEVYSTPPEMVPETSVDNYFEADFGGAFTSATSTQSMSNYADIHEAMKRAEIEQKKKEVSDWSDPFGEFEEAPSNTSLSSAAGVLPVPQLSLGISDEEDEDFGDFMGPDTGIVEPRSNRPFPSLSENLGETQSVASLELPGLEMTVGLQPSETRGSGSNQSPDLFMQPRSDIGGVEDHLRTLSLDSSQEHHCNIRPFIPSLDKQMIYDHTTGTTTSGVGGATQPVGSSSVMDSFNSGLVDKYSIIREEASKNTHDEAHTGSWQRCLECSVGLLEEARDTLSKLTQTKLKTQVLVTSQMQDYLANLQEVWFVCKRISSSSQQVTTSSKVDDLLTRAKSLWGEISAASDDSVVKAATLEGDNQMGDNEVCGVCLSGGGNKLTYGGHSYHPPCANLWLNCVDLLLPSLTPVTLL</sequence>
<dbReference type="AlphaFoldDB" id="A0A8J5MQ06"/>
<feature type="compositionally biased region" description="Polar residues" evidence="1">
    <location>
        <begin position="488"/>
        <end position="509"/>
    </location>
</feature>
<feature type="region of interest" description="Disordered" evidence="1">
    <location>
        <begin position="1"/>
        <end position="22"/>
    </location>
</feature>
<feature type="compositionally biased region" description="Pro residues" evidence="1">
    <location>
        <begin position="515"/>
        <end position="525"/>
    </location>
</feature>
<dbReference type="GO" id="GO:0030130">
    <property type="term" value="C:clathrin coat of trans-Golgi network vesicle"/>
    <property type="evidence" value="ECO:0007669"/>
    <property type="project" value="TreeGrafter"/>
</dbReference>
<dbReference type="Gene3D" id="1.10.238.10">
    <property type="entry name" value="EF-hand"/>
    <property type="match status" value="1"/>
</dbReference>
<gene>
    <name evidence="3" type="primary">SYNRG-L</name>
    <name evidence="3" type="ORF">Hamer_G016664</name>
</gene>
<dbReference type="PROSITE" id="PS50031">
    <property type="entry name" value="EH"/>
    <property type="match status" value="1"/>
</dbReference>
<dbReference type="InterPro" id="IPR059024">
    <property type="entry name" value="SYNRG_C"/>
</dbReference>
<dbReference type="InterPro" id="IPR011992">
    <property type="entry name" value="EF-hand-dom_pair"/>
</dbReference>
<feature type="region of interest" description="Disordered" evidence="1">
    <location>
        <begin position="186"/>
        <end position="216"/>
    </location>
</feature>
<dbReference type="Pfam" id="PF25999">
    <property type="entry name" value="SYNRG_C"/>
    <property type="match status" value="1"/>
</dbReference>
<dbReference type="PANTHER" id="PTHR15463:SF2">
    <property type="entry name" value="SYNERGIN GAMMA"/>
    <property type="match status" value="1"/>
</dbReference>
<dbReference type="PANTHER" id="PTHR15463">
    <property type="entry name" value="AP1 GAMMA SUBUNIT BINDING PROTEIN 1"/>
    <property type="match status" value="1"/>
</dbReference>
<proteinExistence type="predicted"/>
<dbReference type="SUPFAM" id="SSF47473">
    <property type="entry name" value="EF-hand"/>
    <property type="match status" value="1"/>
</dbReference>
<feature type="domain" description="EH" evidence="2">
    <location>
        <begin position="336"/>
        <end position="433"/>
    </location>
</feature>
<dbReference type="InterPro" id="IPR039656">
    <property type="entry name" value="SYNRG"/>
</dbReference>
<dbReference type="InterPro" id="IPR000261">
    <property type="entry name" value="EH_dom"/>
</dbReference>
<evidence type="ECO:0000313" key="3">
    <source>
        <dbReference type="EMBL" id="KAG7159262.1"/>
    </source>
</evidence>
<evidence type="ECO:0000259" key="2">
    <source>
        <dbReference type="PROSITE" id="PS50031"/>
    </source>
</evidence>
<dbReference type="EMBL" id="JAHLQT010033762">
    <property type="protein sequence ID" value="KAG7159262.1"/>
    <property type="molecule type" value="Genomic_DNA"/>
</dbReference>
<protein>
    <submittedName>
        <fullName evidence="3">Synergin gamma-like</fullName>
    </submittedName>
</protein>
<feature type="region of interest" description="Disordered" evidence="1">
    <location>
        <begin position="642"/>
        <end position="676"/>
    </location>
</feature>
<evidence type="ECO:0000256" key="1">
    <source>
        <dbReference type="SAM" id="MobiDB-lite"/>
    </source>
</evidence>
<keyword evidence="4" id="KW-1185">Reference proteome</keyword>